<organism evidence="1 2">
    <name type="scientific">Fomitopsis schrenkii</name>
    <name type="common">Brown rot fungus</name>
    <dbReference type="NCBI Taxonomy" id="2126942"/>
    <lineage>
        <taxon>Eukaryota</taxon>
        <taxon>Fungi</taxon>
        <taxon>Dikarya</taxon>
        <taxon>Basidiomycota</taxon>
        <taxon>Agaricomycotina</taxon>
        <taxon>Agaricomycetes</taxon>
        <taxon>Polyporales</taxon>
        <taxon>Fomitopsis</taxon>
    </lineage>
</organism>
<dbReference type="AlphaFoldDB" id="S8DG68"/>
<name>S8DG68_FOMSC</name>
<accession>S8DG68</accession>
<gene>
    <name evidence="1" type="ORF">FOMPIDRAFT_1056738</name>
</gene>
<dbReference type="EMBL" id="KE504465">
    <property type="protein sequence ID" value="EPS92576.1"/>
    <property type="molecule type" value="Genomic_DNA"/>
</dbReference>
<reference evidence="1 2" key="1">
    <citation type="journal article" date="2012" name="Science">
        <title>The Paleozoic origin of enzymatic lignin decomposition reconstructed from 31 fungal genomes.</title>
        <authorList>
            <person name="Floudas D."/>
            <person name="Binder M."/>
            <person name="Riley R."/>
            <person name="Barry K."/>
            <person name="Blanchette R.A."/>
            <person name="Henrissat B."/>
            <person name="Martinez A.T."/>
            <person name="Otillar R."/>
            <person name="Spatafora J.W."/>
            <person name="Yadav J.S."/>
            <person name="Aerts A."/>
            <person name="Benoit I."/>
            <person name="Boyd A."/>
            <person name="Carlson A."/>
            <person name="Copeland A."/>
            <person name="Coutinho P.M."/>
            <person name="de Vries R.P."/>
            <person name="Ferreira P."/>
            <person name="Findley K."/>
            <person name="Foster B."/>
            <person name="Gaskell J."/>
            <person name="Glotzer D."/>
            <person name="Gorecki P."/>
            <person name="Heitman J."/>
            <person name="Hesse C."/>
            <person name="Hori C."/>
            <person name="Igarashi K."/>
            <person name="Jurgens J.A."/>
            <person name="Kallen N."/>
            <person name="Kersten P."/>
            <person name="Kohler A."/>
            <person name="Kuees U."/>
            <person name="Kumar T.K.A."/>
            <person name="Kuo A."/>
            <person name="LaButti K."/>
            <person name="Larrondo L.F."/>
            <person name="Lindquist E."/>
            <person name="Ling A."/>
            <person name="Lombard V."/>
            <person name="Lucas S."/>
            <person name="Lundell T."/>
            <person name="Martin R."/>
            <person name="McLaughlin D.J."/>
            <person name="Morgenstern I."/>
            <person name="Morin E."/>
            <person name="Murat C."/>
            <person name="Nagy L.G."/>
            <person name="Nolan M."/>
            <person name="Ohm R.A."/>
            <person name="Patyshakuliyeva A."/>
            <person name="Rokas A."/>
            <person name="Ruiz-Duenas F.J."/>
            <person name="Sabat G."/>
            <person name="Salamov A."/>
            <person name="Samejima M."/>
            <person name="Schmutz J."/>
            <person name="Slot J.C."/>
            <person name="St John F."/>
            <person name="Stenlid J."/>
            <person name="Sun H."/>
            <person name="Sun S."/>
            <person name="Syed K."/>
            <person name="Tsang A."/>
            <person name="Wiebenga A."/>
            <person name="Young D."/>
            <person name="Pisabarro A."/>
            <person name="Eastwood D.C."/>
            <person name="Martin F."/>
            <person name="Cullen D."/>
            <person name="Grigoriev I.V."/>
            <person name="Hibbett D.S."/>
        </authorList>
    </citation>
    <scope>NUCLEOTIDE SEQUENCE</scope>
    <source>
        <strain evidence="2">FP-58527</strain>
    </source>
</reference>
<evidence type="ECO:0000313" key="1">
    <source>
        <dbReference type="EMBL" id="EPS92576.1"/>
    </source>
</evidence>
<dbReference type="Proteomes" id="UP000015241">
    <property type="component" value="Unassembled WGS sequence"/>
</dbReference>
<dbReference type="HOGENOM" id="CLU_1906782_0_0_1"/>
<sequence>MIVEFVVSKPNVDTLVQPLRLRLFAPPTISSALWLRASPNGDLLEGSMAHCNAFLGSVTAGKSLLSRGVGRSITYSHEPYDLFGPVGTPGAPTALLLVEFSPSVFGWEILVAYYQPVHGYAALRAAWCRIDDG</sequence>
<proteinExistence type="predicted"/>
<protein>
    <submittedName>
        <fullName evidence="1">Uncharacterized protein</fullName>
    </submittedName>
</protein>
<keyword evidence="2" id="KW-1185">Reference proteome</keyword>
<evidence type="ECO:0000313" key="2">
    <source>
        <dbReference type="Proteomes" id="UP000015241"/>
    </source>
</evidence>
<dbReference type="InParanoid" id="S8DG68"/>